<dbReference type="RefSeq" id="WP_358644176.1">
    <property type="nucleotide sequence ID" value="NZ_JBFACG010000013.1"/>
</dbReference>
<evidence type="ECO:0000313" key="2">
    <source>
        <dbReference type="EMBL" id="MFK4266962.1"/>
    </source>
</evidence>
<dbReference type="InterPro" id="IPR010852">
    <property type="entry name" value="ABATE"/>
</dbReference>
<proteinExistence type="predicted"/>
<dbReference type="Pfam" id="PF07336">
    <property type="entry name" value="ABATE"/>
    <property type="match status" value="1"/>
</dbReference>
<dbReference type="Gene3D" id="1.10.3300.10">
    <property type="entry name" value="Jann2411-like domain"/>
    <property type="match status" value="1"/>
</dbReference>
<dbReference type="EMBL" id="JBJDQH010000006">
    <property type="protein sequence ID" value="MFK4266962.1"/>
    <property type="molecule type" value="Genomic_DNA"/>
</dbReference>
<dbReference type="PANTHER" id="PTHR35525:SF3">
    <property type="entry name" value="BLL6575 PROTEIN"/>
    <property type="match status" value="1"/>
</dbReference>
<dbReference type="SUPFAM" id="SSF160904">
    <property type="entry name" value="Jann2411-like"/>
    <property type="match status" value="1"/>
</dbReference>
<protein>
    <submittedName>
        <fullName evidence="2">CGNR zinc finger domain-containing protein</fullName>
    </submittedName>
</protein>
<evidence type="ECO:0000259" key="1">
    <source>
        <dbReference type="Pfam" id="PF11706"/>
    </source>
</evidence>
<dbReference type="InterPro" id="IPR023286">
    <property type="entry name" value="ABATE_dom_sf"/>
</dbReference>
<evidence type="ECO:0000313" key="3">
    <source>
        <dbReference type="Proteomes" id="UP001620295"/>
    </source>
</evidence>
<sequence>MLINHDTRCALDAVVALVNTTPEGEGPDDLADVATLRRFVAQHAISDVGTLGERDLVAVRAVRARFAEVFAAADSRRAAELLNAMVAAAGTTPRLTDHDGYDWHVHYFAPGASLAEHLAADGGMALAFLVVAGERERLRRCEAPDCGHAFVDLSRNRSRRYCDSRTCGNRLHVAAYRARRREAAAG</sequence>
<reference evidence="2 3" key="1">
    <citation type="submission" date="2024-11" db="EMBL/GenBank/DDBJ databases">
        <title>The Natural Products Discovery Center: Release of the First 8490 Sequenced Strains for Exploring Actinobacteria Biosynthetic Diversity.</title>
        <authorList>
            <person name="Kalkreuter E."/>
            <person name="Kautsar S.A."/>
            <person name="Yang D."/>
            <person name="Bader C.D."/>
            <person name="Teijaro C.N."/>
            <person name="Fluegel L."/>
            <person name="Davis C.M."/>
            <person name="Simpson J.R."/>
            <person name="Lauterbach L."/>
            <person name="Steele A.D."/>
            <person name="Gui C."/>
            <person name="Meng S."/>
            <person name="Li G."/>
            <person name="Viehrig K."/>
            <person name="Ye F."/>
            <person name="Su P."/>
            <person name="Kiefer A.F."/>
            <person name="Nichols A."/>
            <person name="Cepeda A.J."/>
            <person name="Yan W."/>
            <person name="Fan B."/>
            <person name="Jiang Y."/>
            <person name="Adhikari A."/>
            <person name="Zheng C.-J."/>
            <person name="Schuster L."/>
            <person name="Cowan T.M."/>
            <person name="Smanski M.J."/>
            <person name="Chevrette M.G."/>
            <person name="De Carvalho L.P.S."/>
            <person name="Shen B."/>
        </authorList>
    </citation>
    <scope>NUCLEOTIDE SEQUENCE [LARGE SCALE GENOMIC DNA]</scope>
    <source>
        <strain evidence="2 3">NPDC020863</strain>
    </source>
</reference>
<dbReference type="InterPro" id="IPR021005">
    <property type="entry name" value="Znf_CGNR"/>
</dbReference>
<feature type="domain" description="Zinc finger CGNR" evidence="1">
    <location>
        <begin position="137"/>
        <end position="180"/>
    </location>
</feature>
<keyword evidence="3" id="KW-1185">Reference proteome</keyword>
<name>A0ABW8LM16_9ACTN</name>
<dbReference type="Pfam" id="PF11706">
    <property type="entry name" value="zf-CGNR"/>
    <property type="match status" value="1"/>
</dbReference>
<comment type="caution">
    <text evidence="2">The sequence shown here is derived from an EMBL/GenBank/DDBJ whole genome shotgun (WGS) entry which is preliminary data.</text>
</comment>
<dbReference type="Proteomes" id="UP001620295">
    <property type="component" value="Unassembled WGS sequence"/>
</dbReference>
<gene>
    <name evidence="2" type="ORF">ACI2L5_18775</name>
</gene>
<dbReference type="PANTHER" id="PTHR35525">
    <property type="entry name" value="BLL6575 PROTEIN"/>
    <property type="match status" value="1"/>
</dbReference>
<accession>A0ABW8LM16</accession>
<organism evidence="2 3">
    <name type="scientific">Streptomyces milbemycinicus</name>
    <dbReference type="NCBI Taxonomy" id="476552"/>
    <lineage>
        <taxon>Bacteria</taxon>
        <taxon>Bacillati</taxon>
        <taxon>Actinomycetota</taxon>
        <taxon>Actinomycetes</taxon>
        <taxon>Kitasatosporales</taxon>
        <taxon>Streptomycetaceae</taxon>
        <taxon>Streptomyces</taxon>
    </lineage>
</organism>